<feature type="transmembrane region" description="Helical" evidence="2">
    <location>
        <begin position="86"/>
        <end position="105"/>
    </location>
</feature>
<organism evidence="3 4">
    <name type="scientific">Hermanssonia centrifuga</name>
    <dbReference type="NCBI Taxonomy" id="98765"/>
    <lineage>
        <taxon>Eukaryota</taxon>
        <taxon>Fungi</taxon>
        <taxon>Dikarya</taxon>
        <taxon>Basidiomycota</taxon>
        <taxon>Agaricomycotina</taxon>
        <taxon>Agaricomycetes</taxon>
        <taxon>Polyporales</taxon>
        <taxon>Meruliaceae</taxon>
        <taxon>Hermanssonia</taxon>
    </lineage>
</organism>
<feature type="transmembrane region" description="Helical" evidence="2">
    <location>
        <begin position="264"/>
        <end position="283"/>
    </location>
</feature>
<gene>
    <name evidence="3" type="ORF">EW026_g2308</name>
</gene>
<keyword evidence="4" id="KW-1185">Reference proteome</keyword>
<feature type="transmembrane region" description="Helical" evidence="2">
    <location>
        <begin position="163"/>
        <end position="181"/>
    </location>
</feature>
<protein>
    <recommendedName>
        <fullName evidence="5">Transmembrane protein</fullName>
    </recommendedName>
</protein>
<proteinExistence type="predicted"/>
<evidence type="ECO:0000313" key="4">
    <source>
        <dbReference type="Proteomes" id="UP000309038"/>
    </source>
</evidence>
<sequence length="288" mass="31487">MSSPPSPRSATSSDSFGSGRRSPIHGFDSSAALILVPETEEHEEEYGDFAEHDTTPFDFSSDDEEREDEEQLDEPRSSTVPPLSSISVFLYLLSPLLKLGALLSIDEAAELPLNWALPALFFFAGLCIIAFTFTTSSTLPLYAALKGTREPGVKYKRSKSFKLLSALAIIIATLLILPPTIFRTMTTAPETQSPTLAFKSLMAFLSAATLVLSIPSLLVTTPPFRIPVAIRRNTNLPISRILLFFTILIISLLPSPVFRITSDVVLVLAFFSTYAVPGTRLVFKILTP</sequence>
<feature type="compositionally biased region" description="Acidic residues" evidence="1">
    <location>
        <begin position="60"/>
        <end position="72"/>
    </location>
</feature>
<dbReference type="EMBL" id="SGPJ01000057">
    <property type="protein sequence ID" value="THH00178.1"/>
    <property type="molecule type" value="Genomic_DNA"/>
</dbReference>
<feature type="transmembrane region" description="Helical" evidence="2">
    <location>
        <begin position="201"/>
        <end position="220"/>
    </location>
</feature>
<name>A0A4S4KQN5_9APHY</name>
<evidence type="ECO:0000256" key="1">
    <source>
        <dbReference type="SAM" id="MobiDB-lite"/>
    </source>
</evidence>
<feature type="region of interest" description="Disordered" evidence="1">
    <location>
        <begin position="1"/>
        <end position="24"/>
    </location>
</feature>
<feature type="transmembrane region" description="Helical" evidence="2">
    <location>
        <begin position="241"/>
        <end position="258"/>
    </location>
</feature>
<evidence type="ECO:0008006" key="5">
    <source>
        <dbReference type="Google" id="ProtNLM"/>
    </source>
</evidence>
<comment type="caution">
    <text evidence="3">The sequence shown here is derived from an EMBL/GenBank/DDBJ whole genome shotgun (WGS) entry which is preliminary data.</text>
</comment>
<keyword evidence="2" id="KW-0472">Membrane</keyword>
<feature type="region of interest" description="Disordered" evidence="1">
    <location>
        <begin position="40"/>
        <end position="80"/>
    </location>
</feature>
<dbReference type="AlphaFoldDB" id="A0A4S4KQN5"/>
<feature type="transmembrane region" description="Helical" evidence="2">
    <location>
        <begin position="117"/>
        <end position="142"/>
    </location>
</feature>
<keyword evidence="2" id="KW-1133">Transmembrane helix</keyword>
<accession>A0A4S4KQN5</accession>
<keyword evidence="2" id="KW-0812">Transmembrane</keyword>
<evidence type="ECO:0000313" key="3">
    <source>
        <dbReference type="EMBL" id="THH00178.1"/>
    </source>
</evidence>
<dbReference type="Proteomes" id="UP000309038">
    <property type="component" value="Unassembled WGS sequence"/>
</dbReference>
<evidence type="ECO:0000256" key="2">
    <source>
        <dbReference type="SAM" id="Phobius"/>
    </source>
</evidence>
<reference evidence="3 4" key="1">
    <citation type="submission" date="2019-02" db="EMBL/GenBank/DDBJ databases">
        <title>Genome sequencing of the rare red list fungi Phlebia centrifuga.</title>
        <authorList>
            <person name="Buettner E."/>
            <person name="Kellner H."/>
        </authorList>
    </citation>
    <scope>NUCLEOTIDE SEQUENCE [LARGE SCALE GENOMIC DNA]</scope>
    <source>
        <strain evidence="3 4">DSM 108282</strain>
    </source>
</reference>